<dbReference type="OrthoDB" id="6499973at2759"/>
<keyword evidence="1" id="KW-0812">Transmembrane</keyword>
<gene>
    <name evidence="2" type="ORF">WH47_11798</name>
</gene>
<feature type="transmembrane region" description="Helical" evidence="1">
    <location>
        <begin position="259"/>
        <end position="284"/>
    </location>
</feature>
<reference evidence="2 3" key="1">
    <citation type="submission" date="2015-07" db="EMBL/GenBank/DDBJ databases">
        <title>The genome of Habropoda laboriosa.</title>
        <authorList>
            <person name="Pan H."/>
            <person name="Kapheim K."/>
        </authorList>
    </citation>
    <scope>NUCLEOTIDE SEQUENCE [LARGE SCALE GENOMIC DNA]</scope>
    <source>
        <strain evidence="2">0110345459</strain>
    </source>
</reference>
<dbReference type="AlphaFoldDB" id="A0A0L7R8P5"/>
<keyword evidence="1" id="KW-0472">Membrane</keyword>
<evidence type="ECO:0000313" key="3">
    <source>
        <dbReference type="Proteomes" id="UP000053825"/>
    </source>
</evidence>
<name>A0A0L7R8P5_9HYME</name>
<proteinExistence type="predicted"/>
<evidence type="ECO:0000313" key="2">
    <source>
        <dbReference type="EMBL" id="KOC67141.1"/>
    </source>
</evidence>
<accession>A0A0L7R8P5</accession>
<dbReference type="EMBL" id="KQ414632">
    <property type="protein sequence ID" value="KOC67141.1"/>
    <property type="molecule type" value="Genomic_DNA"/>
</dbReference>
<keyword evidence="1" id="KW-1133">Transmembrane helix</keyword>
<evidence type="ECO:0000256" key="1">
    <source>
        <dbReference type="SAM" id="Phobius"/>
    </source>
</evidence>
<dbReference type="Proteomes" id="UP000053825">
    <property type="component" value="Unassembled WGS sequence"/>
</dbReference>
<protein>
    <submittedName>
        <fullName evidence="2">Uncharacterized protein</fullName>
    </submittedName>
</protein>
<organism evidence="2 3">
    <name type="scientific">Habropoda laboriosa</name>
    <dbReference type="NCBI Taxonomy" id="597456"/>
    <lineage>
        <taxon>Eukaryota</taxon>
        <taxon>Metazoa</taxon>
        <taxon>Ecdysozoa</taxon>
        <taxon>Arthropoda</taxon>
        <taxon>Hexapoda</taxon>
        <taxon>Insecta</taxon>
        <taxon>Pterygota</taxon>
        <taxon>Neoptera</taxon>
        <taxon>Endopterygota</taxon>
        <taxon>Hymenoptera</taxon>
        <taxon>Apocrita</taxon>
        <taxon>Aculeata</taxon>
        <taxon>Apoidea</taxon>
        <taxon>Anthophila</taxon>
        <taxon>Apidae</taxon>
        <taxon>Habropoda</taxon>
    </lineage>
</organism>
<sequence length="315" mass="34474">MLVDDCGSAMGWTSASVRGGWSTPGGCRNSAMSFGGSVPSLHPAGSIRSLRSQHSMQGVPETPRRCMHCHPVHVPSTPSNYVHHPMQYYTPSHCPEPRNGVYTPYRGNSYHGVRSKFPGSTVQRFGVLTAEFKDPGFDTIKFKGSGVDATALKDSGVDTAEFKDSGVTTPRFKDSTVLVIESKDFGDNLTAYPKRGLGRREIRWRQLRLIGFASDNFEIIGQPDDNSGITELANDSPGAVQLGIDVAGMRTHFYPEGGWGWLVCAAGFLALLLTTGMQLAFGLLHVHAERRFGEEHIMDLGMFTYISLILFLYPP</sequence>
<feature type="transmembrane region" description="Helical" evidence="1">
    <location>
        <begin position="296"/>
        <end position="313"/>
    </location>
</feature>
<keyword evidence="3" id="KW-1185">Reference proteome</keyword>
<dbReference type="STRING" id="597456.A0A0L7R8P5"/>